<organism evidence="2 3">
    <name type="scientific">Tritrichomonas musculus</name>
    <dbReference type="NCBI Taxonomy" id="1915356"/>
    <lineage>
        <taxon>Eukaryota</taxon>
        <taxon>Metamonada</taxon>
        <taxon>Parabasalia</taxon>
        <taxon>Tritrichomonadida</taxon>
        <taxon>Tritrichomonadidae</taxon>
        <taxon>Tritrichomonas</taxon>
    </lineage>
</organism>
<feature type="region of interest" description="Disordered" evidence="1">
    <location>
        <begin position="220"/>
        <end position="253"/>
    </location>
</feature>
<proteinExistence type="predicted"/>
<name>A0ABR2KNN6_9EUKA</name>
<reference evidence="2 3" key="1">
    <citation type="submission" date="2024-04" db="EMBL/GenBank/DDBJ databases">
        <title>Tritrichomonas musculus Genome.</title>
        <authorList>
            <person name="Alves-Ferreira E."/>
            <person name="Grigg M."/>
            <person name="Lorenzi H."/>
            <person name="Galac M."/>
        </authorList>
    </citation>
    <scope>NUCLEOTIDE SEQUENCE [LARGE SCALE GENOMIC DNA]</scope>
    <source>
        <strain evidence="2 3">EAF2021</strain>
    </source>
</reference>
<feature type="compositionally biased region" description="Low complexity" evidence="1">
    <location>
        <begin position="12"/>
        <end position="25"/>
    </location>
</feature>
<evidence type="ECO:0000313" key="3">
    <source>
        <dbReference type="Proteomes" id="UP001470230"/>
    </source>
</evidence>
<comment type="caution">
    <text evidence="2">The sequence shown here is derived from an EMBL/GenBank/DDBJ whole genome shotgun (WGS) entry which is preliminary data.</text>
</comment>
<feature type="region of interest" description="Disordered" evidence="1">
    <location>
        <begin position="154"/>
        <end position="174"/>
    </location>
</feature>
<sequence length="307" mass="35947">MKQTSQTKRGKTSSGSNSNQNTNTTVKLSGKPKPREIHPSEIHEYRMKTLQIQNQIKLQRTQLNRLKDKIAQKTEAINKTVSKSSERPESKTIHDTTINQVEKSIRGAENTLETLREEYEKAQEDDRSAAYQETEEELKVTYLEYDRLQGDIQSAKEEAQQSEKRLREIDQKAGSEHAAELKSIINQNRATNHSLREKWEAYQTKLLKLKIEEKICQWKDSQNNKSKNNDPKNNGMQNPIAEAQDESQQIQRDTNRLKRKLDKKQMHYQKHVEELLEIIDNQRRRIVDHLMGNDQQDSVIDTEQRDE</sequence>
<protein>
    <submittedName>
        <fullName evidence="2">Uncharacterized protein</fullName>
    </submittedName>
</protein>
<evidence type="ECO:0000256" key="1">
    <source>
        <dbReference type="SAM" id="MobiDB-lite"/>
    </source>
</evidence>
<dbReference type="Proteomes" id="UP001470230">
    <property type="component" value="Unassembled WGS sequence"/>
</dbReference>
<dbReference type="EMBL" id="JAPFFF010000004">
    <property type="protein sequence ID" value="KAK8892037.1"/>
    <property type="molecule type" value="Genomic_DNA"/>
</dbReference>
<evidence type="ECO:0000313" key="2">
    <source>
        <dbReference type="EMBL" id="KAK8892037.1"/>
    </source>
</evidence>
<keyword evidence="3" id="KW-1185">Reference proteome</keyword>
<feature type="compositionally biased region" description="Low complexity" evidence="1">
    <location>
        <begin position="220"/>
        <end position="234"/>
    </location>
</feature>
<gene>
    <name evidence="2" type="ORF">M9Y10_029259</name>
</gene>
<feature type="region of interest" description="Disordered" evidence="1">
    <location>
        <begin position="1"/>
        <end position="41"/>
    </location>
</feature>
<accession>A0ABR2KNN6</accession>